<dbReference type="EMBL" id="JANBPW010005940">
    <property type="protein sequence ID" value="KAJ1931567.1"/>
    <property type="molecule type" value="Genomic_DNA"/>
</dbReference>
<evidence type="ECO:0000313" key="1">
    <source>
        <dbReference type="EMBL" id="KAJ1931567.1"/>
    </source>
</evidence>
<keyword evidence="2" id="KW-1185">Reference proteome</keyword>
<evidence type="ECO:0000313" key="2">
    <source>
        <dbReference type="Proteomes" id="UP001150603"/>
    </source>
</evidence>
<sequence>MVDSSVILAFDDAISAAPETTAGAMEVEVAPENGDIQAQLAAGDASVLTVEPAVEAAAVEAAESILAAETGADAGPVEADQIDVQPVDAEPSAVSPPAAPASAAEGDGNCAGSQDPVQEDSKNPESDNAKEKKEDVDEPVAGEIETAASENHDGGNEESEDHADADSDSNEDNEGDSAEEEEDGDESSSTTSGKQRSETPVATLHRPLTRRQSALQKAQLNIKEEDEEGEENETPVRKGKGKTKTKGTAPVSSVRTRRSRKSDQGVDVLISDTELPDGITKEMLKEALAKTEFERSHDVTNDKQPVTRRRQYQTVRRDQPEQNDEENRDETEEPIGVSDLEGKFRTVKDLLDDSTLASLRKVNRRM</sequence>
<accession>A0ACC1IZ93</accession>
<feature type="non-terminal residue" evidence="1">
    <location>
        <position position="366"/>
    </location>
</feature>
<dbReference type="Proteomes" id="UP001150603">
    <property type="component" value="Unassembled WGS sequence"/>
</dbReference>
<gene>
    <name evidence="1" type="ORF">FBU59_006664</name>
</gene>
<reference evidence="1" key="1">
    <citation type="submission" date="2022-07" db="EMBL/GenBank/DDBJ databases">
        <title>Phylogenomic reconstructions and comparative analyses of Kickxellomycotina fungi.</title>
        <authorList>
            <person name="Reynolds N.K."/>
            <person name="Stajich J.E."/>
            <person name="Barry K."/>
            <person name="Grigoriev I.V."/>
            <person name="Crous P."/>
            <person name="Smith M.E."/>
        </authorList>
    </citation>
    <scope>NUCLEOTIDE SEQUENCE</scope>
    <source>
        <strain evidence="1">NRRL 5244</strain>
    </source>
</reference>
<organism evidence="1 2">
    <name type="scientific">Linderina macrospora</name>
    <dbReference type="NCBI Taxonomy" id="4868"/>
    <lineage>
        <taxon>Eukaryota</taxon>
        <taxon>Fungi</taxon>
        <taxon>Fungi incertae sedis</taxon>
        <taxon>Zoopagomycota</taxon>
        <taxon>Kickxellomycotina</taxon>
        <taxon>Kickxellomycetes</taxon>
        <taxon>Kickxellales</taxon>
        <taxon>Kickxellaceae</taxon>
        <taxon>Linderina</taxon>
    </lineage>
</organism>
<protein>
    <submittedName>
        <fullName evidence="1">Uncharacterized protein</fullName>
    </submittedName>
</protein>
<name>A0ACC1IZ93_9FUNG</name>
<comment type="caution">
    <text evidence="1">The sequence shown here is derived from an EMBL/GenBank/DDBJ whole genome shotgun (WGS) entry which is preliminary data.</text>
</comment>
<proteinExistence type="predicted"/>